<reference evidence="1" key="1">
    <citation type="journal article" date="2020" name="Cell">
        <title>Large-Scale Comparative Analyses of Tick Genomes Elucidate Their Genetic Diversity and Vector Capacities.</title>
        <authorList>
            <consortium name="Tick Genome and Microbiome Consortium (TIGMIC)"/>
            <person name="Jia N."/>
            <person name="Wang J."/>
            <person name="Shi W."/>
            <person name="Du L."/>
            <person name="Sun Y."/>
            <person name="Zhan W."/>
            <person name="Jiang J.F."/>
            <person name="Wang Q."/>
            <person name="Zhang B."/>
            <person name="Ji P."/>
            <person name="Bell-Sakyi L."/>
            <person name="Cui X.M."/>
            <person name="Yuan T.T."/>
            <person name="Jiang B.G."/>
            <person name="Yang W.F."/>
            <person name="Lam T.T."/>
            <person name="Chang Q.C."/>
            <person name="Ding S.J."/>
            <person name="Wang X.J."/>
            <person name="Zhu J.G."/>
            <person name="Ruan X.D."/>
            <person name="Zhao L."/>
            <person name="Wei J.T."/>
            <person name="Ye R.Z."/>
            <person name="Que T.C."/>
            <person name="Du C.H."/>
            <person name="Zhou Y.H."/>
            <person name="Cheng J.X."/>
            <person name="Dai P.F."/>
            <person name="Guo W.B."/>
            <person name="Han X.H."/>
            <person name="Huang E.J."/>
            <person name="Li L.F."/>
            <person name="Wei W."/>
            <person name="Gao Y.C."/>
            <person name="Liu J.Z."/>
            <person name="Shao H.Z."/>
            <person name="Wang X."/>
            <person name="Wang C.C."/>
            <person name="Yang T.C."/>
            <person name="Huo Q.B."/>
            <person name="Li W."/>
            <person name="Chen H.Y."/>
            <person name="Chen S.E."/>
            <person name="Zhou L.G."/>
            <person name="Ni X.B."/>
            <person name="Tian J.H."/>
            <person name="Sheng Y."/>
            <person name="Liu T."/>
            <person name="Pan Y.S."/>
            <person name="Xia L.Y."/>
            <person name="Li J."/>
            <person name="Zhao F."/>
            <person name="Cao W.C."/>
        </authorList>
    </citation>
    <scope>NUCLEOTIDE SEQUENCE</scope>
    <source>
        <strain evidence="1">Rsan-2018</strain>
    </source>
</reference>
<organism evidence="1 2">
    <name type="scientific">Rhipicephalus sanguineus</name>
    <name type="common">Brown dog tick</name>
    <name type="synonym">Ixodes sanguineus</name>
    <dbReference type="NCBI Taxonomy" id="34632"/>
    <lineage>
        <taxon>Eukaryota</taxon>
        <taxon>Metazoa</taxon>
        <taxon>Ecdysozoa</taxon>
        <taxon>Arthropoda</taxon>
        <taxon>Chelicerata</taxon>
        <taxon>Arachnida</taxon>
        <taxon>Acari</taxon>
        <taxon>Parasitiformes</taxon>
        <taxon>Ixodida</taxon>
        <taxon>Ixodoidea</taxon>
        <taxon>Ixodidae</taxon>
        <taxon>Rhipicephalinae</taxon>
        <taxon>Rhipicephalus</taxon>
        <taxon>Rhipicephalus</taxon>
    </lineage>
</organism>
<gene>
    <name evidence="1" type="ORF">HPB52_014877</name>
</gene>
<accession>A0A9D4PJM7</accession>
<comment type="caution">
    <text evidence="1">The sequence shown here is derived from an EMBL/GenBank/DDBJ whole genome shotgun (WGS) entry which is preliminary data.</text>
</comment>
<dbReference type="EMBL" id="JABSTV010001253">
    <property type="protein sequence ID" value="KAH7944044.1"/>
    <property type="molecule type" value="Genomic_DNA"/>
</dbReference>
<proteinExistence type="predicted"/>
<reference evidence="1" key="2">
    <citation type="submission" date="2021-09" db="EMBL/GenBank/DDBJ databases">
        <authorList>
            <person name="Jia N."/>
            <person name="Wang J."/>
            <person name="Shi W."/>
            <person name="Du L."/>
            <person name="Sun Y."/>
            <person name="Zhan W."/>
            <person name="Jiang J."/>
            <person name="Wang Q."/>
            <person name="Zhang B."/>
            <person name="Ji P."/>
            <person name="Sakyi L.B."/>
            <person name="Cui X."/>
            <person name="Yuan T."/>
            <person name="Jiang B."/>
            <person name="Yang W."/>
            <person name="Lam T.T.-Y."/>
            <person name="Chang Q."/>
            <person name="Ding S."/>
            <person name="Wang X."/>
            <person name="Zhu J."/>
            <person name="Ruan X."/>
            <person name="Zhao L."/>
            <person name="Wei J."/>
            <person name="Que T."/>
            <person name="Du C."/>
            <person name="Cheng J."/>
            <person name="Dai P."/>
            <person name="Han X."/>
            <person name="Huang E."/>
            <person name="Gao Y."/>
            <person name="Liu J."/>
            <person name="Shao H."/>
            <person name="Ye R."/>
            <person name="Li L."/>
            <person name="Wei W."/>
            <person name="Wang X."/>
            <person name="Wang C."/>
            <person name="Huo Q."/>
            <person name="Li W."/>
            <person name="Guo W."/>
            <person name="Chen H."/>
            <person name="Chen S."/>
            <person name="Zhou L."/>
            <person name="Zhou L."/>
            <person name="Ni X."/>
            <person name="Tian J."/>
            <person name="Zhou Y."/>
            <person name="Sheng Y."/>
            <person name="Liu T."/>
            <person name="Pan Y."/>
            <person name="Xia L."/>
            <person name="Li J."/>
            <person name="Zhao F."/>
            <person name="Cao W."/>
        </authorList>
    </citation>
    <scope>NUCLEOTIDE SEQUENCE</scope>
    <source>
        <strain evidence="1">Rsan-2018</strain>
        <tissue evidence="1">Larvae</tissue>
    </source>
</reference>
<protein>
    <submittedName>
        <fullName evidence="1">Uncharacterized protein</fullName>
    </submittedName>
</protein>
<evidence type="ECO:0000313" key="1">
    <source>
        <dbReference type="EMBL" id="KAH7944044.1"/>
    </source>
</evidence>
<name>A0A9D4PJM7_RHISA</name>
<dbReference type="AlphaFoldDB" id="A0A9D4PJM7"/>
<sequence>MLPSCYVHFGKQQVSISWCVYPVHSEDVVGPLWYSYGGRCQQWDFPGGLCPATNDNKGTLFATSEECPRTCHDEGSHIGRCGALREVACAPNRLKQPYFANTAA</sequence>
<evidence type="ECO:0000313" key="2">
    <source>
        <dbReference type="Proteomes" id="UP000821837"/>
    </source>
</evidence>
<keyword evidence="2" id="KW-1185">Reference proteome</keyword>
<dbReference type="Proteomes" id="UP000821837">
    <property type="component" value="Unassembled WGS sequence"/>
</dbReference>